<keyword evidence="1" id="KW-1133">Transmembrane helix</keyword>
<feature type="transmembrane region" description="Helical" evidence="1">
    <location>
        <begin position="262"/>
        <end position="283"/>
    </location>
</feature>
<organism evidence="2">
    <name type="scientific">Sipha flava</name>
    <name type="common">yellow sugarcane aphid</name>
    <dbReference type="NCBI Taxonomy" id="143950"/>
    <lineage>
        <taxon>Eukaryota</taxon>
        <taxon>Metazoa</taxon>
        <taxon>Ecdysozoa</taxon>
        <taxon>Arthropoda</taxon>
        <taxon>Hexapoda</taxon>
        <taxon>Insecta</taxon>
        <taxon>Pterygota</taxon>
        <taxon>Neoptera</taxon>
        <taxon>Paraneoptera</taxon>
        <taxon>Hemiptera</taxon>
        <taxon>Sternorrhyncha</taxon>
        <taxon>Aphidomorpha</taxon>
        <taxon>Aphidoidea</taxon>
        <taxon>Aphididae</taxon>
        <taxon>Sipha</taxon>
    </lineage>
</organism>
<feature type="transmembrane region" description="Helical" evidence="1">
    <location>
        <begin position="212"/>
        <end position="233"/>
    </location>
</feature>
<feature type="transmembrane region" description="Helical" evidence="1">
    <location>
        <begin position="144"/>
        <end position="164"/>
    </location>
</feature>
<dbReference type="AlphaFoldDB" id="A0A2S2R0M1"/>
<evidence type="ECO:0000313" key="2">
    <source>
        <dbReference type="EMBL" id="MBY83539.1"/>
    </source>
</evidence>
<accession>A0A2S2R0M1</accession>
<dbReference type="EMBL" id="GGMS01014336">
    <property type="protein sequence ID" value="MBY83539.1"/>
    <property type="molecule type" value="Transcribed_RNA"/>
</dbReference>
<name>A0A2S2R0M1_9HEMI</name>
<gene>
    <name evidence="2" type="ORF">g.133069</name>
</gene>
<evidence type="ECO:0000256" key="1">
    <source>
        <dbReference type="SAM" id="Phobius"/>
    </source>
</evidence>
<proteinExistence type="predicted"/>
<reference evidence="2" key="1">
    <citation type="submission" date="2018-04" db="EMBL/GenBank/DDBJ databases">
        <title>Transcriptome assembly of Sipha flava.</title>
        <authorList>
            <person name="Scully E.D."/>
            <person name="Geib S.M."/>
            <person name="Palmer N.A."/>
            <person name="Koch K."/>
            <person name="Bradshaw J."/>
            <person name="Heng-Moss T."/>
            <person name="Sarath G."/>
        </authorList>
    </citation>
    <scope>NUCLEOTIDE SEQUENCE</scope>
</reference>
<feature type="transmembrane region" description="Helical" evidence="1">
    <location>
        <begin position="170"/>
        <end position="191"/>
    </location>
</feature>
<keyword evidence="1" id="KW-0472">Membrane</keyword>
<protein>
    <submittedName>
        <fullName evidence="2">Uncharacterized protein</fullName>
    </submittedName>
</protein>
<keyword evidence="1" id="KW-0812">Transmembrane</keyword>
<sequence length="284" mass="31629">MLRTVHCLKGSVMMLRCFPWLSTPHHSLQLTGHRRPTDVDVWTCRTWTVDTKGKKTQCHDETVWKETMCDKSDGTAQKTIVYENSEIPCYGAATTGKDKFKDSNKYGPFDTVVHYLYSKEIKDFLVAFKTFDYQKIKEIPNGPFWMAFATVGPLMLRTTVVVATLSPGDYSLNVMIYMLAYVSIAKGWLLATTGDPSQFASFSRFSTAIAPIAVSGIAAAVAPTPVALLIVWWTTLDVATKLSNLDGTQLQQSPPPPWFRQLVVLVFQVCTASMVLALPSAIFH</sequence>